<dbReference type="RefSeq" id="WP_123918892.1">
    <property type="nucleotide sequence ID" value="NZ_RKRA01000001.1"/>
</dbReference>
<comment type="caution">
    <text evidence="2">The sequence shown here is derived from an EMBL/GenBank/DDBJ whole genome shotgun (WGS) entry which is preliminary data.</text>
</comment>
<keyword evidence="3" id="KW-1185">Reference proteome</keyword>
<dbReference type="OrthoDB" id="4227347at2"/>
<name>A0A3N4Z8I6_9MICO</name>
<feature type="domain" description="TadE-like" evidence="1">
    <location>
        <begin position="21"/>
        <end position="63"/>
    </location>
</feature>
<protein>
    <submittedName>
        <fullName evidence="2">TadE-like protein</fullName>
    </submittedName>
</protein>
<accession>A0A3N4Z8I6</accession>
<proteinExistence type="predicted"/>
<dbReference type="AlphaFoldDB" id="A0A3N4Z8I6"/>
<reference evidence="2 3" key="1">
    <citation type="submission" date="2018-11" db="EMBL/GenBank/DDBJ databases">
        <title>Sequencing the genomes of 1000 actinobacteria strains.</title>
        <authorList>
            <person name="Klenk H.-P."/>
        </authorList>
    </citation>
    <scope>NUCLEOTIDE SEQUENCE [LARGE SCALE GENOMIC DNA]</scope>
    <source>
        <strain evidence="2 3">DSM 14418</strain>
    </source>
</reference>
<dbReference type="EMBL" id="RKRA01000001">
    <property type="protein sequence ID" value="RPF28577.1"/>
    <property type="molecule type" value="Genomic_DNA"/>
</dbReference>
<evidence type="ECO:0000313" key="2">
    <source>
        <dbReference type="EMBL" id="RPF28577.1"/>
    </source>
</evidence>
<dbReference type="Pfam" id="PF07811">
    <property type="entry name" value="TadE"/>
    <property type="match status" value="1"/>
</dbReference>
<dbReference type="Proteomes" id="UP000280726">
    <property type="component" value="Unassembled WGS sequence"/>
</dbReference>
<sequence>MTRLRQATRRRRRRRLRDERGSASVELVVLLPALFAIVLLGVQGAFYYHAHTVAIAAAQEGARAAAARNSTVSAGVAAATDFVTDVGRHAITDVSVGGQRGDTVARIAVTGRAASILPGWAPPISAQAEAPVEKVTAP</sequence>
<evidence type="ECO:0000259" key="1">
    <source>
        <dbReference type="Pfam" id="PF07811"/>
    </source>
</evidence>
<dbReference type="InterPro" id="IPR012495">
    <property type="entry name" value="TadE-like_dom"/>
</dbReference>
<organism evidence="2 3">
    <name type="scientific">Georgenia muralis</name>
    <dbReference type="NCBI Taxonomy" id="154117"/>
    <lineage>
        <taxon>Bacteria</taxon>
        <taxon>Bacillati</taxon>
        <taxon>Actinomycetota</taxon>
        <taxon>Actinomycetes</taxon>
        <taxon>Micrococcales</taxon>
        <taxon>Bogoriellaceae</taxon>
        <taxon>Georgenia</taxon>
    </lineage>
</organism>
<gene>
    <name evidence="2" type="ORF">EDD32_3110</name>
</gene>
<evidence type="ECO:0000313" key="3">
    <source>
        <dbReference type="Proteomes" id="UP000280726"/>
    </source>
</evidence>